<name>A0A1M4Y4K2_9BACT</name>
<proteinExistence type="inferred from homology"/>
<evidence type="ECO:0000313" key="8">
    <source>
        <dbReference type="Proteomes" id="UP000184048"/>
    </source>
</evidence>
<dbReference type="GO" id="GO:0003677">
    <property type="term" value="F:DNA binding"/>
    <property type="evidence" value="ECO:0007669"/>
    <property type="project" value="UniProtKB-KW"/>
</dbReference>
<dbReference type="InterPro" id="IPR002559">
    <property type="entry name" value="Transposase_11"/>
</dbReference>
<dbReference type="AlphaFoldDB" id="A0A1M4Y4K2"/>
<comment type="similarity">
    <text evidence="1">Belongs to the transposase 11 family.</text>
</comment>
<evidence type="ECO:0000313" key="7">
    <source>
        <dbReference type="EMBL" id="SHF00737.1"/>
    </source>
</evidence>
<dbReference type="Pfam" id="PF01609">
    <property type="entry name" value="DDE_Tnp_1"/>
    <property type="match status" value="1"/>
</dbReference>
<evidence type="ECO:0000256" key="1">
    <source>
        <dbReference type="ARBA" id="ARBA00010075"/>
    </source>
</evidence>
<feature type="domain" description="Transposase IS4-like" evidence="5">
    <location>
        <begin position="126"/>
        <end position="341"/>
    </location>
</feature>
<dbReference type="SUPFAM" id="SSF53098">
    <property type="entry name" value="Ribonuclease H-like"/>
    <property type="match status" value="1"/>
</dbReference>
<dbReference type="EMBL" id="FQUU01000005">
    <property type="protein sequence ID" value="SHF00737.1"/>
    <property type="molecule type" value="Genomic_DNA"/>
</dbReference>
<keyword evidence="2" id="KW-0815">Transposition</keyword>
<sequence>MNKGTFFTGQPIFCQVLSFLPKQVILRIAHEHKADYYCKRFTTYEHLVTLLYSVFNQCNSLREVSTGLLAWEQRIGHLGMKHHPRRSTISDANTRRKAEVFESIYMELLQRYGHFLSDSRSGEHPKHLYIFDATTITLFKETLQGVGLPDLNGRRKGGIKVHTLLRSDQDVPCMIRYSAATANDTRFLREVHLPKGSVIVFDRGYPNFSSYLRFSNEGVTWVTRLRSAMVYEVVKENPLDEHHKAEGVLSDTRIVLGHNNKKTALKVPARLVRFIDPKTGKLFEFITNNMRLSPLSVANYYKKRWQIELLFKRIKQNFPLKYFLGDSENAIKIQIWAVLIADLLLKIIKKGTKCRMSFSNLACMVRLHLMTYMHLKTFLLSPEKELLKRCRLIIPQTYTPSLFSP</sequence>
<keyword evidence="3" id="KW-0238">DNA-binding</keyword>
<keyword evidence="8" id="KW-1185">Reference proteome</keyword>
<evidence type="ECO:0000256" key="4">
    <source>
        <dbReference type="ARBA" id="ARBA00023172"/>
    </source>
</evidence>
<evidence type="ECO:0000256" key="2">
    <source>
        <dbReference type="ARBA" id="ARBA00022578"/>
    </source>
</evidence>
<dbReference type="PANTHER" id="PTHR33258:SF1">
    <property type="entry name" value="TRANSPOSASE INSL FOR INSERTION SEQUENCE ELEMENT IS186A-RELATED"/>
    <property type="match status" value="1"/>
</dbReference>
<dbReference type="STRING" id="1121884.SAMN02745131_01596"/>
<dbReference type="PANTHER" id="PTHR33258">
    <property type="entry name" value="TRANSPOSASE INSL FOR INSERTION SEQUENCE ELEMENT IS186A-RELATED"/>
    <property type="match status" value="1"/>
</dbReference>
<evidence type="ECO:0000259" key="5">
    <source>
        <dbReference type="Pfam" id="PF01609"/>
    </source>
</evidence>
<dbReference type="GO" id="GO:0004803">
    <property type="term" value="F:transposase activity"/>
    <property type="evidence" value="ECO:0007669"/>
    <property type="project" value="InterPro"/>
</dbReference>
<evidence type="ECO:0000256" key="3">
    <source>
        <dbReference type="ARBA" id="ARBA00023125"/>
    </source>
</evidence>
<accession>A0A1M4Y4K2</accession>
<reference evidence="7 8" key="1">
    <citation type="submission" date="2016-11" db="EMBL/GenBank/DDBJ databases">
        <authorList>
            <person name="Jaros S."/>
            <person name="Januszkiewicz K."/>
            <person name="Wedrychowicz H."/>
        </authorList>
    </citation>
    <scope>NUCLEOTIDE SEQUENCE [LARGE SCALE GENOMIC DNA]</scope>
    <source>
        <strain evidence="7 8">DSM 18119</strain>
    </source>
</reference>
<keyword evidence="4" id="KW-0233">DNA recombination</keyword>
<dbReference type="RefSeq" id="WP_072834802.1">
    <property type="nucleotide sequence ID" value="NZ_FQUU01000005.1"/>
</dbReference>
<dbReference type="InterPro" id="IPR025399">
    <property type="entry name" value="DUF4372"/>
</dbReference>
<evidence type="ECO:0000259" key="6">
    <source>
        <dbReference type="Pfam" id="PF14294"/>
    </source>
</evidence>
<dbReference type="GO" id="GO:0006313">
    <property type="term" value="P:DNA transposition"/>
    <property type="evidence" value="ECO:0007669"/>
    <property type="project" value="InterPro"/>
</dbReference>
<dbReference type="InterPro" id="IPR012337">
    <property type="entry name" value="RNaseH-like_sf"/>
</dbReference>
<dbReference type="NCBIfam" id="NF033592">
    <property type="entry name" value="transpos_IS4_1"/>
    <property type="match status" value="1"/>
</dbReference>
<dbReference type="OrthoDB" id="7327264at2"/>
<protein>
    <submittedName>
        <fullName evidence="7">Transposase DDE domain-containing protein</fullName>
    </submittedName>
</protein>
<dbReference type="InterPro" id="IPR047952">
    <property type="entry name" value="Transpos_IS4"/>
</dbReference>
<organism evidence="7 8">
    <name type="scientific">Flavisolibacter ginsengisoli DSM 18119</name>
    <dbReference type="NCBI Taxonomy" id="1121884"/>
    <lineage>
        <taxon>Bacteria</taxon>
        <taxon>Pseudomonadati</taxon>
        <taxon>Bacteroidota</taxon>
        <taxon>Chitinophagia</taxon>
        <taxon>Chitinophagales</taxon>
        <taxon>Chitinophagaceae</taxon>
        <taxon>Flavisolibacter</taxon>
    </lineage>
</organism>
<dbReference type="Proteomes" id="UP000184048">
    <property type="component" value="Unassembled WGS sequence"/>
</dbReference>
<feature type="domain" description="DUF4372" evidence="6">
    <location>
        <begin position="8"/>
        <end position="81"/>
    </location>
</feature>
<dbReference type="Pfam" id="PF14294">
    <property type="entry name" value="DUF4372"/>
    <property type="match status" value="1"/>
</dbReference>
<gene>
    <name evidence="7" type="ORF">SAMN02745131_01596</name>
</gene>